<protein>
    <submittedName>
        <fullName evidence="1">Uncharacterized protein</fullName>
    </submittedName>
</protein>
<evidence type="ECO:0000313" key="2">
    <source>
        <dbReference type="Proteomes" id="UP000019438"/>
    </source>
</evidence>
<dbReference type="KEGG" id="gbc:GbCGDNIH3_1532"/>
<proteinExistence type="predicted"/>
<dbReference type="EMBL" id="CP003181">
    <property type="protein sequence ID" value="AHJ63415.1"/>
    <property type="molecule type" value="Genomic_DNA"/>
</dbReference>
<organism evidence="1 2">
    <name type="scientific">Granulibacter bethesdensis</name>
    <dbReference type="NCBI Taxonomy" id="364410"/>
    <lineage>
        <taxon>Bacteria</taxon>
        <taxon>Pseudomonadati</taxon>
        <taxon>Pseudomonadota</taxon>
        <taxon>Alphaproteobacteria</taxon>
        <taxon>Acetobacterales</taxon>
        <taxon>Acetobacteraceae</taxon>
        <taxon>Granulibacter</taxon>
    </lineage>
</organism>
<reference evidence="2" key="1">
    <citation type="submission" date="2012-06" db="EMBL/GenBank/DDBJ databases">
        <title>Genome analysis of multiple Granulibacter bethesdensis isolates demonstrates substantial genome diversity.</title>
        <authorList>
            <person name="Greenberg D.E."/>
            <person name="Porcella S.F."/>
            <person name="Zarember K."/>
            <person name="Zelazny A.M."/>
            <person name="Bruno D."/>
            <person name="Martens C."/>
            <person name="Barbian K.D."/>
            <person name="Jaske E."/>
            <person name="Holland S.M."/>
        </authorList>
    </citation>
    <scope>NUCLEOTIDE SEQUENCE [LARGE SCALE GENOMIC DNA]</scope>
    <source>
        <strain evidence="2">CGDNIH3</strain>
    </source>
</reference>
<sequence>MAYRGAGIVANILLMLKKCSNARRAERLHHVRTRLMKYTQPKRVGGRAASTGWHSDAGGPACSSLLFFPHDARK</sequence>
<evidence type="ECO:0000313" key="1">
    <source>
        <dbReference type="EMBL" id="AHJ63415.1"/>
    </source>
</evidence>
<dbReference type="Proteomes" id="UP000019438">
    <property type="component" value="Chromosome"/>
</dbReference>
<accession>A0AAN0REH8</accession>
<gene>
    <name evidence="1" type="ORF">GbCGDNIH3_1532</name>
</gene>
<dbReference type="KEGG" id="gbh:GbCGDNIH2_1532"/>
<name>A0AAN0REH8_9PROT</name>
<dbReference type="AlphaFoldDB" id="A0AAN0REH8"/>